<evidence type="ECO:0000256" key="1">
    <source>
        <dbReference type="SAM" id="Coils"/>
    </source>
</evidence>
<dbReference type="GO" id="GO:0000981">
    <property type="term" value="F:DNA-binding transcription factor activity, RNA polymerase II-specific"/>
    <property type="evidence" value="ECO:0007669"/>
    <property type="project" value="TreeGrafter"/>
</dbReference>
<dbReference type="CDD" id="cd12193">
    <property type="entry name" value="bZIP_GCN4"/>
    <property type="match status" value="1"/>
</dbReference>
<sequence>MNSQYQEPQFSQPQQDQLSPSETYIQPSSMMDSWLTDSFSQSGLFSQDLIHLLQQQLLPDSPPISPPETKQQPSSVSPAVPLFPDIHPTSTPTPIVTHKLPRLAPRPSTQLLTPVTPVISSPAPPTPIISNKRKAAPLEDEDEIALKRQKNTDAARRSRLKKLMKMESLEKRVSELESDNNQLNTRIAVLESEKSGLTSKDQSLQERIRVLEAQLAEAHRALTSR</sequence>
<gene>
    <name evidence="4" type="primary">GBF1</name>
    <name evidence="4" type="ORF">A0J61_01303</name>
</gene>
<dbReference type="Gene3D" id="3.30.160.60">
    <property type="entry name" value="Classic Zinc Finger"/>
    <property type="match status" value="1"/>
</dbReference>
<dbReference type="Proteomes" id="UP000093000">
    <property type="component" value="Unassembled WGS sequence"/>
</dbReference>
<dbReference type="InParanoid" id="A0A1C7NNU9"/>
<name>A0A1C7NNU9_9FUNG</name>
<dbReference type="GO" id="GO:0006351">
    <property type="term" value="P:DNA-templated transcription"/>
    <property type="evidence" value="ECO:0007669"/>
    <property type="project" value="InterPro"/>
</dbReference>
<dbReference type="PROSITE" id="PS00036">
    <property type="entry name" value="BZIP_BASIC"/>
    <property type="match status" value="1"/>
</dbReference>
<feature type="region of interest" description="Disordered" evidence="2">
    <location>
        <begin position="56"/>
        <end position="139"/>
    </location>
</feature>
<dbReference type="SUPFAM" id="SSF57959">
    <property type="entry name" value="Leucine zipper domain"/>
    <property type="match status" value="1"/>
</dbReference>
<feature type="domain" description="BZIP" evidence="3">
    <location>
        <begin position="141"/>
        <end position="204"/>
    </location>
</feature>
<dbReference type="InterPro" id="IPR004827">
    <property type="entry name" value="bZIP"/>
</dbReference>
<evidence type="ECO:0000256" key="2">
    <source>
        <dbReference type="SAM" id="MobiDB-lite"/>
    </source>
</evidence>
<feature type="coiled-coil region" evidence="1">
    <location>
        <begin position="159"/>
        <end position="221"/>
    </location>
</feature>
<feature type="compositionally biased region" description="Low complexity" evidence="2">
    <location>
        <begin position="1"/>
        <end position="21"/>
    </location>
</feature>
<dbReference type="Pfam" id="PF07716">
    <property type="entry name" value="bZIP_2"/>
    <property type="match status" value="1"/>
</dbReference>
<protein>
    <submittedName>
        <fullName evidence="4">G-box-binding factor 1</fullName>
    </submittedName>
</protein>
<feature type="region of interest" description="Disordered" evidence="2">
    <location>
        <begin position="1"/>
        <end position="26"/>
    </location>
</feature>
<accession>A0A1C7NNU9</accession>
<feature type="compositionally biased region" description="Polar residues" evidence="2">
    <location>
        <begin position="68"/>
        <end position="77"/>
    </location>
</feature>
<organism evidence="4 5">
    <name type="scientific">Choanephora cucurbitarum</name>
    <dbReference type="NCBI Taxonomy" id="101091"/>
    <lineage>
        <taxon>Eukaryota</taxon>
        <taxon>Fungi</taxon>
        <taxon>Fungi incertae sedis</taxon>
        <taxon>Mucoromycota</taxon>
        <taxon>Mucoromycotina</taxon>
        <taxon>Mucoromycetes</taxon>
        <taxon>Mucorales</taxon>
        <taxon>Mucorineae</taxon>
        <taxon>Choanephoraceae</taxon>
        <taxon>Choanephoroideae</taxon>
        <taxon>Choanephora</taxon>
    </lineage>
</organism>
<dbReference type="PANTHER" id="PTHR23334:SF20">
    <property type="entry name" value="BASIC LEUCINE ZIPPER 24"/>
    <property type="match status" value="1"/>
</dbReference>
<dbReference type="PROSITE" id="PS50217">
    <property type="entry name" value="BZIP"/>
    <property type="match status" value="1"/>
</dbReference>
<keyword evidence="1" id="KW-0175">Coiled coil</keyword>
<evidence type="ECO:0000313" key="5">
    <source>
        <dbReference type="Proteomes" id="UP000093000"/>
    </source>
</evidence>
<dbReference type="STRING" id="101091.A0A1C7NNU9"/>
<evidence type="ECO:0000313" key="4">
    <source>
        <dbReference type="EMBL" id="OBZ90650.1"/>
    </source>
</evidence>
<proteinExistence type="predicted"/>
<comment type="caution">
    <text evidence="4">The sequence shown here is derived from an EMBL/GenBank/DDBJ whole genome shotgun (WGS) entry which is preliminary data.</text>
</comment>
<dbReference type="EMBL" id="LUGH01000039">
    <property type="protein sequence ID" value="OBZ90650.1"/>
    <property type="molecule type" value="Genomic_DNA"/>
</dbReference>
<evidence type="ECO:0000259" key="3">
    <source>
        <dbReference type="PROSITE" id="PS50217"/>
    </source>
</evidence>
<dbReference type="InterPro" id="IPR031106">
    <property type="entry name" value="C/EBP"/>
</dbReference>
<dbReference type="InterPro" id="IPR046347">
    <property type="entry name" value="bZIP_sf"/>
</dbReference>
<keyword evidence="5" id="KW-1185">Reference proteome</keyword>
<reference evidence="4 5" key="1">
    <citation type="submission" date="2016-03" db="EMBL/GenBank/DDBJ databases">
        <title>Choanephora cucurbitarum.</title>
        <authorList>
            <person name="Min B."/>
            <person name="Park H."/>
            <person name="Park J.-H."/>
            <person name="Shin H.-D."/>
            <person name="Choi I.-G."/>
        </authorList>
    </citation>
    <scope>NUCLEOTIDE SEQUENCE [LARGE SCALE GENOMIC DNA]</scope>
    <source>
        <strain evidence="4 5">KUS-F28377</strain>
    </source>
</reference>
<dbReference type="OrthoDB" id="2257100at2759"/>
<dbReference type="GO" id="GO:0000978">
    <property type="term" value="F:RNA polymerase II cis-regulatory region sequence-specific DNA binding"/>
    <property type="evidence" value="ECO:0007669"/>
    <property type="project" value="TreeGrafter"/>
</dbReference>
<dbReference type="AlphaFoldDB" id="A0A1C7NNU9"/>
<dbReference type="PANTHER" id="PTHR23334">
    <property type="entry name" value="CCAAT/ENHANCER BINDING PROTEIN"/>
    <property type="match status" value="1"/>
</dbReference>
<dbReference type="SMART" id="SM00338">
    <property type="entry name" value="BRLZ"/>
    <property type="match status" value="1"/>
</dbReference>